<dbReference type="Pfam" id="PF03065">
    <property type="entry name" value="Glyco_hydro_57"/>
    <property type="match status" value="1"/>
</dbReference>
<reference evidence="4 5" key="1">
    <citation type="journal article" date="2015" name="PLoS ONE">
        <title>A universal mariner transposon system for forward genetic studies in the genus clostridium.</title>
        <authorList>
            <person name="Zhang Y."/>
            <person name="Grosse-Honebrink A."/>
            <person name="Minton N.P."/>
        </authorList>
    </citation>
    <scope>NUCLEOTIDE SEQUENCE [LARGE SCALE GENOMIC DNA]</scope>
    <source>
        <strain evidence="4 5">NCIMB 10696</strain>
    </source>
</reference>
<dbReference type="Gene3D" id="3.20.20.370">
    <property type="entry name" value="Glycoside hydrolase/deacetylase"/>
    <property type="match status" value="1"/>
</dbReference>
<dbReference type="GeneID" id="92939404"/>
<dbReference type="KEGG" id="cld:CLSPO_c27620"/>
<protein>
    <recommendedName>
        <fullName evidence="3">Glycoside hydrolase family 57 N-terminal domain-containing protein</fullName>
    </recommendedName>
</protein>
<dbReference type="InterPro" id="IPR004300">
    <property type="entry name" value="Glyco_hydro_57_N"/>
</dbReference>
<dbReference type="InterPro" id="IPR011330">
    <property type="entry name" value="Glyco_hydro/deAcase_b/a-brl"/>
</dbReference>
<proteinExistence type="inferred from homology"/>
<dbReference type="RefSeq" id="WP_046340413.1">
    <property type="nucleotide sequence ID" value="NZ_CP009225.1"/>
</dbReference>
<dbReference type="SUPFAM" id="SSF88713">
    <property type="entry name" value="Glycoside hydrolase/deacetylase"/>
    <property type="match status" value="1"/>
</dbReference>
<gene>
    <name evidence="4" type="ORF">CLSPO_c27620</name>
</gene>
<comment type="similarity">
    <text evidence="1">Belongs to the glycosyl hydrolase 57 family.</text>
</comment>
<keyword evidence="2" id="KW-0119">Carbohydrate metabolism</keyword>
<name>A0A7U4JQK2_CLOSG</name>
<evidence type="ECO:0000313" key="4">
    <source>
        <dbReference type="EMBL" id="AKC63482.1"/>
    </source>
</evidence>
<dbReference type="EMBL" id="CP009225">
    <property type="protein sequence ID" value="AKC63482.1"/>
    <property type="molecule type" value="Genomic_DNA"/>
</dbReference>
<sequence length="398" mass="46836">MRIEKCKWKMDAQSPVMFMIDDFANVWVDKNENNKLDKGEDWGHFCKDSNSMWDILEKSIFTQFPEVKTTLFTVVGKRAPIINGKKKIYSATILQDDKFVDFLNEINKSKNIEIAYHGVTHGITGINRFEFKEEWETFNSLEEAIENIEIGKEILYKAIGEYPKGGKYCGYKYNEFSDKSISQTGFLWWCRHWDAQLEEVKDNSIYNYELDKFYDVVDIPSTIDGSFYSLKDYSKFFSKKYFKTIYKKTVEGKTIESLIDYRIKNGQIISIQEHSSPFRADNRIQYPNIVSDLNNLKYIFSYLKKYNLWYATGTEIAEYYLAYKTTSIKVIDENNFVLDIDKNIEGKELTISINRENISSDIIKLVTPKENFILNKIGSRYKGTIRVYNHVQYSIQEE</sequence>
<organism evidence="4 5">
    <name type="scientific">Clostridium sporogenes</name>
    <dbReference type="NCBI Taxonomy" id="1509"/>
    <lineage>
        <taxon>Bacteria</taxon>
        <taxon>Bacillati</taxon>
        <taxon>Bacillota</taxon>
        <taxon>Clostridia</taxon>
        <taxon>Eubacteriales</taxon>
        <taxon>Clostridiaceae</taxon>
        <taxon>Clostridium</taxon>
    </lineage>
</organism>
<evidence type="ECO:0000256" key="2">
    <source>
        <dbReference type="ARBA" id="ARBA00023277"/>
    </source>
</evidence>
<evidence type="ECO:0000259" key="3">
    <source>
        <dbReference type="Pfam" id="PF03065"/>
    </source>
</evidence>
<dbReference type="GO" id="GO:0005975">
    <property type="term" value="P:carbohydrate metabolic process"/>
    <property type="evidence" value="ECO:0007669"/>
    <property type="project" value="InterPro"/>
</dbReference>
<evidence type="ECO:0000256" key="1">
    <source>
        <dbReference type="ARBA" id="ARBA00006821"/>
    </source>
</evidence>
<dbReference type="AlphaFoldDB" id="A0A7U4JQK2"/>
<dbReference type="Proteomes" id="UP000033052">
    <property type="component" value="Chromosome"/>
</dbReference>
<evidence type="ECO:0000313" key="5">
    <source>
        <dbReference type="Proteomes" id="UP000033052"/>
    </source>
</evidence>
<accession>A0A7U4JQK2</accession>
<dbReference type="GO" id="GO:0003824">
    <property type="term" value="F:catalytic activity"/>
    <property type="evidence" value="ECO:0007669"/>
    <property type="project" value="InterPro"/>
</dbReference>
<feature type="domain" description="Glycoside hydrolase family 57 N-terminal" evidence="3">
    <location>
        <begin position="96"/>
        <end position="191"/>
    </location>
</feature>